<feature type="non-terminal residue" evidence="1">
    <location>
        <position position="1"/>
    </location>
</feature>
<organism evidence="1 2">
    <name type="scientific">Candidatus Woesebacteria bacterium GW2011_GWA2_44_33</name>
    <dbReference type="NCBI Taxonomy" id="1618564"/>
    <lineage>
        <taxon>Bacteria</taxon>
        <taxon>Candidatus Woeseibacteriota</taxon>
    </lineage>
</organism>
<dbReference type="EMBL" id="LCIY01000041">
    <property type="protein sequence ID" value="KKT65580.1"/>
    <property type="molecule type" value="Genomic_DNA"/>
</dbReference>
<dbReference type="AlphaFoldDB" id="A0A0G1J2S5"/>
<evidence type="ECO:0000313" key="1">
    <source>
        <dbReference type="EMBL" id="KKT65580.1"/>
    </source>
</evidence>
<proteinExistence type="predicted"/>
<comment type="caution">
    <text evidence="1">The sequence shown here is derived from an EMBL/GenBank/DDBJ whole genome shotgun (WGS) entry which is preliminary data.</text>
</comment>
<evidence type="ECO:0000313" key="2">
    <source>
        <dbReference type="Proteomes" id="UP000034826"/>
    </source>
</evidence>
<gene>
    <name evidence="1" type="ORF">UW60_C0041G0001</name>
</gene>
<dbReference type="Proteomes" id="UP000034826">
    <property type="component" value="Unassembled WGS sequence"/>
</dbReference>
<reference evidence="1 2" key="1">
    <citation type="journal article" date="2015" name="Nature">
        <title>rRNA introns, odd ribosomes, and small enigmatic genomes across a large radiation of phyla.</title>
        <authorList>
            <person name="Brown C.T."/>
            <person name="Hug L.A."/>
            <person name="Thomas B.C."/>
            <person name="Sharon I."/>
            <person name="Castelle C.J."/>
            <person name="Singh A."/>
            <person name="Wilkins M.J."/>
            <person name="Williams K.H."/>
            <person name="Banfield J.F."/>
        </authorList>
    </citation>
    <scope>NUCLEOTIDE SEQUENCE [LARGE SCALE GENOMIC DNA]</scope>
</reference>
<protein>
    <submittedName>
        <fullName evidence="1">Uncharacterized protein</fullName>
    </submittedName>
</protein>
<accession>A0A0G1J2S5</accession>
<sequence>DVNGFERQIPANSLRAIAEIMSWPDIIPNH</sequence>
<name>A0A0G1J2S5_9BACT</name>